<sequence length="387" mass="41853">MSKTIVILGVGVAAAPLIRQTMRNVVLKEKDYNMIVVAPNTHFHWPIAMPRVVVPGQLADDKAMIDLRPFFKEYPADKFEFVQGVASAMDPASNTVDVLLSSGASRTINYHTIVVATGTSSKDNMPWKSMGDTEHTKSRLREVQAQIKNAKSIVIAGGGQTGAETAGELGFEYSKEGRKEVYFIYNDSLPLAPPVMDSVRKQTKTELEKLKVKLVPNTKVTAVEYSGNDTILTLTSSDGKTRTLTTQAYLPTTGGTPNSSFVPAALLDSEGYINQTASLQAKGYDNIFVIGDIGNLEGSKAGVADAQTVHLIKALPIYLKGGAMPVYTPNTKVMVGITLGRSRGTGQMGSFKVFSFLIHYAKGRFLGTDYAHLIAAGKKTLMTTYEK</sequence>
<dbReference type="AlphaFoldDB" id="A0A0F9ZVU3"/>
<dbReference type="InterPro" id="IPR036188">
    <property type="entry name" value="FAD/NAD-bd_sf"/>
</dbReference>
<accession>A0A0F9ZVU3</accession>
<evidence type="ECO:0000256" key="2">
    <source>
        <dbReference type="ARBA" id="ARBA00022630"/>
    </source>
</evidence>
<keyword evidence="2" id="KW-0285">Flavoprotein</keyword>
<evidence type="ECO:0000313" key="7">
    <source>
        <dbReference type="Proteomes" id="UP000034112"/>
    </source>
</evidence>
<dbReference type="GO" id="GO:0050660">
    <property type="term" value="F:flavin adenine dinucleotide binding"/>
    <property type="evidence" value="ECO:0007669"/>
    <property type="project" value="TreeGrafter"/>
</dbReference>
<evidence type="ECO:0000256" key="3">
    <source>
        <dbReference type="ARBA" id="ARBA00022827"/>
    </source>
</evidence>
<dbReference type="OMA" id="IQPDGLE"/>
<comment type="similarity">
    <text evidence="1">Belongs to the FAD-dependent oxidoreductase family.</text>
</comment>
<protein>
    <recommendedName>
        <fullName evidence="5">FAD/NAD(P)-binding domain-containing protein</fullName>
    </recommendedName>
</protein>
<dbReference type="OrthoDB" id="202203at2759"/>
<organism evidence="6 7">
    <name type="scientific">Trichoderma harzianum</name>
    <name type="common">Hypocrea lixii</name>
    <dbReference type="NCBI Taxonomy" id="5544"/>
    <lineage>
        <taxon>Eukaryota</taxon>
        <taxon>Fungi</taxon>
        <taxon>Dikarya</taxon>
        <taxon>Ascomycota</taxon>
        <taxon>Pezizomycotina</taxon>
        <taxon>Sordariomycetes</taxon>
        <taxon>Hypocreomycetidae</taxon>
        <taxon>Hypocreales</taxon>
        <taxon>Hypocreaceae</taxon>
        <taxon>Trichoderma</taxon>
    </lineage>
</organism>
<dbReference type="Proteomes" id="UP000034112">
    <property type="component" value="Unassembled WGS sequence"/>
</dbReference>
<feature type="domain" description="FAD/NAD(P)-binding" evidence="5">
    <location>
        <begin position="4"/>
        <end position="294"/>
    </location>
</feature>
<keyword evidence="3" id="KW-0274">FAD</keyword>
<gene>
    <name evidence="6" type="ORF">THAR02_10642</name>
</gene>
<dbReference type="Pfam" id="PF07992">
    <property type="entry name" value="Pyr_redox_2"/>
    <property type="match status" value="1"/>
</dbReference>
<evidence type="ECO:0000313" key="6">
    <source>
        <dbReference type="EMBL" id="KKO97253.1"/>
    </source>
</evidence>
<dbReference type="Gene3D" id="3.50.50.100">
    <property type="match status" value="1"/>
</dbReference>
<dbReference type="PANTHER" id="PTHR43735">
    <property type="entry name" value="APOPTOSIS-INDUCING FACTOR 1"/>
    <property type="match status" value="1"/>
</dbReference>
<keyword evidence="4" id="KW-0560">Oxidoreductase</keyword>
<evidence type="ECO:0000259" key="5">
    <source>
        <dbReference type="Pfam" id="PF07992"/>
    </source>
</evidence>
<evidence type="ECO:0000256" key="4">
    <source>
        <dbReference type="ARBA" id="ARBA00023002"/>
    </source>
</evidence>
<proteinExistence type="inferred from homology"/>
<dbReference type="InterPro" id="IPR023753">
    <property type="entry name" value="FAD/NAD-binding_dom"/>
</dbReference>
<name>A0A0F9ZVU3_TRIHA</name>
<dbReference type="GO" id="GO:0005737">
    <property type="term" value="C:cytoplasm"/>
    <property type="evidence" value="ECO:0007669"/>
    <property type="project" value="TreeGrafter"/>
</dbReference>
<reference evidence="7" key="1">
    <citation type="journal article" date="2015" name="Genome Announc.">
        <title>Draft whole-genome sequence of the biocontrol agent Trichoderma harzianum T6776.</title>
        <authorList>
            <person name="Baroncelli R."/>
            <person name="Piaggeschi G."/>
            <person name="Fiorini L."/>
            <person name="Bertolini E."/>
            <person name="Zapparata A."/>
            <person name="Pe M.E."/>
            <person name="Sarrocco S."/>
            <person name="Vannacci G."/>
        </authorList>
    </citation>
    <scope>NUCLEOTIDE SEQUENCE [LARGE SCALE GENOMIC DNA]</scope>
    <source>
        <strain evidence="7">T6776</strain>
    </source>
</reference>
<dbReference type="SUPFAM" id="SSF51905">
    <property type="entry name" value="FAD/NAD(P)-binding domain"/>
    <property type="match status" value="1"/>
</dbReference>
<evidence type="ECO:0000256" key="1">
    <source>
        <dbReference type="ARBA" id="ARBA00006442"/>
    </source>
</evidence>
<dbReference type="PANTHER" id="PTHR43735:SF3">
    <property type="entry name" value="FERROPTOSIS SUPPRESSOR PROTEIN 1"/>
    <property type="match status" value="1"/>
</dbReference>
<dbReference type="EMBL" id="JOKZ01000601">
    <property type="protein sequence ID" value="KKO97253.1"/>
    <property type="molecule type" value="Genomic_DNA"/>
</dbReference>
<dbReference type="GO" id="GO:0004174">
    <property type="term" value="F:electron-transferring-flavoprotein dehydrogenase activity"/>
    <property type="evidence" value="ECO:0007669"/>
    <property type="project" value="TreeGrafter"/>
</dbReference>
<comment type="caution">
    <text evidence="6">The sequence shown here is derived from an EMBL/GenBank/DDBJ whole genome shotgun (WGS) entry which is preliminary data.</text>
</comment>